<dbReference type="GeneTree" id="ENSGT01050000244866"/>
<dbReference type="InterPro" id="IPR036985">
    <property type="entry name" value="Transglutaminase-like_sf"/>
</dbReference>
<dbReference type="GO" id="GO:0003810">
    <property type="term" value="F:protein-glutamine gamma-glutamyltransferase activity"/>
    <property type="evidence" value="ECO:0007669"/>
    <property type="project" value="InterPro"/>
</dbReference>
<dbReference type="Pfam" id="PF00927">
    <property type="entry name" value="Transglut_C"/>
    <property type="match status" value="1"/>
</dbReference>
<dbReference type="InterPro" id="IPR013783">
    <property type="entry name" value="Ig-like_fold"/>
</dbReference>
<evidence type="ECO:0000313" key="2">
    <source>
        <dbReference type="Ensembl" id="ENSSPUP00000006359.1"/>
    </source>
</evidence>
<keyword evidence="3" id="KW-1185">Reference proteome</keyword>
<dbReference type="InterPro" id="IPR036238">
    <property type="entry name" value="Transglutaminase_C_sf"/>
</dbReference>
<dbReference type="InterPro" id="IPR002931">
    <property type="entry name" value="Transglutaminase-like"/>
</dbReference>
<evidence type="ECO:0000313" key="3">
    <source>
        <dbReference type="Proteomes" id="UP000694392"/>
    </source>
</evidence>
<dbReference type="InterPro" id="IPR038765">
    <property type="entry name" value="Papain-like_cys_pep_sf"/>
</dbReference>
<accession>A0A8D0GHW3</accession>
<organism evidence="2 3">
    <name type="scientific">Sphenodon punctatus</name>
    <name type="common">Tuatara</name>
    <name type="synonym">Hatteria punctata</name>
    <dbReference type="NCBI Taxonomy" id="8508"/>
    <lineage>
        <taxon>Eukaryota</taxon>
        <taxon>Metazoa</taxon>
        <taxon>Chordata</taxon>
        <taxon>Craniata</taxon>
        <taxon>Vertebrata</taxon>
        <taxon>Euteleostomi</taxon>
        <taxon>Lepidosauria</taxon>
        <taxon>Sphenodontia</taxon>
        <taxon>Sphenodontidae</taxon>
        <taxon>Sphenodon</taxon>
    </lineage>
</organism>
<sequence length="326" mass="35383">MCSVLRCLGIPTRIVTGFAWAQDTAGSLWVEEHHDETGALLPRRDDIAGASVWAFHAWTECWMARSDLPPGYGGWQALDALPQEKSQGPSCCGPAPVQAIKEGNVELPYDVPYLFAAVNAKTSVWVHGADGSCQRAASSPKYVGNNLSTKGVGSERCEDITQHYKHPEDSAQEREVLENTCRKLQELKLLEGSGIETAPSPEGDAPLLCVFIQAESSVLLGQDVHFSVTVCNRSAEARAVQLVLGAQALQYNGAAQAQLWKEEFHFTLKDNHGESMQHRDGAPSARPSLAWRDPGAALGGQGLSYCLRATRHRDGAPSIRPSLAWR</sequence>
<dbReference type="SUPFAM" id="SSF54001">
    <property type="entry name" value="Cysteine proteinases"/>
    <property type="match status" value="1"/>
</dbReference>
<dbReference type="SMART" id="SM00460">
    <property type="entry name" value="TGc"/>
    <property type="match status" value="1"/>
</dbReference>
<reference evidence="2" key="2">
    <citation type="submission" date="2025-09" db="UniProtKB">
        <authorList>
            <consortium name="Ensembl"/>
        </authorList>
    </citation>
    <scope>IDENTIFICATION</scope>
</reference>
<dbReference type="AlphaFoldDB" id="A0A8D0GHW3"/>
<dbReference type="SUPFAM" id="SSF49309">
    <property type="entry name" value="Transglutaminase, two C-terminal domains"/>
    <property type="match status" value="1"/>
</dbReference>
<dbReference type="Pfam" id="PF01841">
    <property type="entry name" value="Transglut_core"/>
    <property type="match status" value="1"/>
</dbReference>
<feature type="domain" description="Transglutaminase-like" evidence="1">
    <location>
        <begin position="1"/>
        <end position="82"/>
    </location>
</feature>
<dbReference type="PANTHER" id="PTHR11590:SF44">
    <property type="entry name" value="PROTEIN 4.2"/>
    <property type="match status" value="1"/>
</dbReference>
<protein>
    <recommendedName>
        <fullName evidence="1">Transglutaminase-like domain-containing protein</fullName>
    </recommendedName>
</protein>
<dbReference type="PANTHER" id="PTHR11590">
    <property type="entry name" value="PROTEIN-GLUTAMINE GAMMA-GLUTAMYLTRANSFERASE"/>
    <property type="match status" value="1"/>
</dbReference>
<dbReference type="Gene3D" id="3.90.260.10">
    <property type="entry name" value="Transglutaminase-like"/>
    <property type="match status" value="1"/>
</dbReference>
<name>A0A8D0GHW3_SPHPU</name>
<dbReference type="InterPro" id="IPR050779">
    <property type="entry name" value="Transglutaminase"/>
</dbReference>
<dbReference type="InterPro" id="IPR008958">
    <property type="entry name" value="Transglutaminase_C"/>
</dbReference>
<dbReference type="Proteomes" id="UP000694392">
    <property type="component" value="Unplaced"/>
</dbReference>
<proteinExistence type="predicted"/>
<evidence type="ECO:0000259" key="1">
    <source>
        <dbReference type="SMART" id="SM00460"/>
    </source>
</evidence>
<reference evidence="2" key="1">
    <citation type="submission" date="2025-08" db="UniProtKB">
        <authorList>
            <consortium name="Ensembl"/>
        </authorList>
    </citation>
    <scope>IDENTIFICATION</scope>
</reference>
<dbReference type="Gene3D" id="2.60.40.10">
    <property type="entry name" value="Immunoglobulins"/>
    <property type="match status" value="1"/>
</dbReference>
<dbReference type="Ensembl" id="ENSSPUT00000006771.1">
    <property type="protein sequence ID" value="ENSSPUP00000006359.1"/>
    <property type="gene ID" value="ENSSPUG00000004910.1"/>
</dbReference>